<comment type="caution">
    <text evidence="4">The sequence shown here is derived from an EMBL/GenBank/DDBJ whole genome shotgun (WGS) entry which is preliminary data.</text>
</comment>
<keyword evidence="2" id="KW-0547">Nucleotide-binding</keyword>
<dbReference type="InterPro" id="IPR013961">
    <property type="entry name" value="RAI1"/>
</dbReference>
<evidence type="ECO:0000313" key="5">
    <source>
        <dbReference type="Proteomes" id="UP000230233"/>
    </source>
</evidence>
<dbReference type="GO" id="GO:0046872">
    <property type="term" value="F:metal ion binding"/>
    <property type="evidence" value="ECO:0007669"/>
    <property type="project" value="UniProtKB-KW"/>
</dbReference>
<dbReference type="Proteomes" id="UP000230233">
    <property type="component" value="Chromosome V"/>
</dbReference>
<sequence>MPVEIDIEHLGTFKKRRDRTAELGHQPSRLNEDRRRYGKLSQWNQMDLNLGCEGFRDEGGGDLYFSLFDYIRQTALPGNSLKEAIGADFISTRRNLVTLSASAFPGKPFQIRALRKDGLIFLCDRTSEQETSNTYAGGYKFEQYMTLDENGDPHDDDEPVSNAECVKSVLRTTLESEGREMKVFYAAELDGVDREGNLVEFKSTNLGYKTWLERLSRGHYLQSYFGDVSYIIKGLTTRDKIVFKVDKILVDEIPGMDVNWAPETCFEQLFEILEEIKRRLENDDEAVIIRSDGVNIYYEEEDASNCNFVDPEFLRHFYQ</sequence>
<dbReference type="Pfam" id="PF08652">
    <property type="entry name" value="RAI1"/>
    <property type="match status" value="1"/>
</dbReference>
<dbReference type="GO" id="GO:0000956">
    <property type="term" value="P:nuclear-transcribed mRNA catabolic process"/>
    <property type="evidence" value="ECO:0007669"/>
    <property type="project" value="TreeGrafter"/>
</dbReference>
<comment type="cofactor">
    <cofactor evidence="2">
        <name>a divalent metal cation</name>
        <dbReference type="ChEBI" id="CHEBI:60240"/>
    </cofactor>
</comment>
<dbReference type="OrthoDB" id="5793293at2759"/>
<proteinExistence type="inferred from homology"/>
<name>A0A2G5T543_9PELO</name>
<evidence type="ECO:0000259" key="3">
    <source>
        <dbReference type="Pfam" id="PF08652"/>
    </source>
</evidence>
<dbReference type="PANTHER" id="PTHR12395:SF26">
    <property type="entry name" value="DECAPPING NUCLEASE"/>
    <property type="match status" value="1"/>
</dbReference>
<dbReference type="EC" id="3.6.1.-" evidence="2"/>
<dbReference type="GO" id="GO:0034353">
    <property type="term" value="F:mRNA 5'-diphosphatase activity"/>
    <property type="evidence" value="ECO:0007669"/>
    <property type="project" value="TreeGrafter"/>
</dbReference>
<keyword evidence="5" id="KW-1185">Reference proteome</keyword>
<dbReference type="InterPro" id="IPR039039">
    <property type="entry name" value="RAI1-like_fam"/>
</dbReference>
<comment type="function">
    <text evidence="2">Decapping enzyme for NAD-capped RNAs: specifically hydrolyzes the nicotinamide adenine dinucleotide (NAD) cap from a subset of RNAs by removing the entire NAD moiety from the 5'-end of an NAD-capped RNA.</text>
</comment>
<keyword evidence="2" id="KW-0479">Metal-binding</keyword>
<keyword evidence="2" id="KW-0539">Nucleus</keyword>
<evidence type="ECO:0000256" key="2">
    <source>
        <dbReference type="RuleBase" id="RU367113"/>
    </source>
</evidence>
<gene>
    <name evidence="4" type="primary">Cnig_chr_V.g16435</name>
    <name evidence="4" type="ORF">B9Z55_016435</name>
</gene>
<organism evidence="4 5">
    <name type="scientific">Caenorhabditis nigoni</name>
    <dbReference type="NCBI Taxonomy" id="1611254"/>
    <lineage>
        <taxon>Eukaryota</taxon>
        <taxon>Metazoa</taxon>
        <taxon>Ecdysozoa</taxon>
        <taxon>Nematoda</taxon>
        <taxon>Chromadorea</taxon>
        <taxon>Rhabditida</taxon>
        <taxon>Rhabditina</taxon>
        <taxon>Rhabditomorpha</taxon>
        <taxon>Rhabditoidea</taxon>
        <taxon>Rhabditidae</taxon>
        <taxon>Peloderinae</taxon>
        <taxon>Caenorhabditis</taxon>
    </lineage>
</organism>
<reference evidence="5" key="1">
    <citation type="submission" date="2017-10" db="EMBL/GenBank/DDBJ databases">
        <title>Rapid genome shrinkage in a self-fertile nematode reveals novel sperm competition proteins.</title>
        <authorList>
            <person name="Yin D."/>
            <person name="Schwarz E.M."/>
            <person name="Thomas C.G."/>
            <person name="Felde R.L."/>
            <person name="Korf I.F."/>
            <person name="Cutter A.D."/>
            <person name="Schartner C.M."/>
            <person name="Ralston E.J."/>
            <person name="Meyer B.J."/>
            <person name="Haag E.S."/>
        </authorList>
    </citation>
    <scope>NUCLEOTIDE SEQUENCE [LARGE SCALE GENOMIC DNA]</scope>
    <source>
        <strain evidence="5">JU1422</strain>
    </source>
</reference>
<feature type="domain" description="RAI1-like" evidence="3">
    <location>
        <begin position="34"/>
        <end position="292"/>
    </location>
</feature>
<keyword evidence="2" id="KW-0540">Nuclease</keyword>
<comment type="subcellular location">
    <subcellularLocation>
        <location evidence="2">Nucleus</location>
    </subcellularLocation>
</comment>
<dbReference type="GO" id="GO:0003723">
    <property type="term" value="F:RNA binding"/>
    <property type="evidence" value="ECO:0007669"/>
    <property type="project" value="UniProtKB-KW"/>
</dbReference>
<dbReference type="GO" id="GO:0110155">
    <property type="term" value="P:NAD-cap decapping"/>
    <property type="evidence" value="ECO:0007669"/>
    <property type="project" value="TreeGrafter"/>
</dbReference>
<evidence type="ECO:0000313" key="4">
    <source>
        <dbReference type="EMBL" id="PIC22342.1"/>
    </source>
</evidence>
<dbReference type="GO" id="GO:0005829">
    <property type="term" value="C:cytosol"/>
    <property type="evidence" value="ECO:0007669"/>
    <property type="project" value="TreeGrafter"/>
</dbReference>
<protein>
    <recommendedName>
        <fullName evidence="2">Decapping nuclease</fullName>
        <ecNumber evidence="2">3.6.1.-</ecNumber>
    </recommendedName>
</protein>
<keyword evidence="2" id="KW-0378">Hydrolase</keyword>
<dbReference type="EMBL" id="PDUG01000005">
    <property type="protein sequence ID" value="PIC22342.1"/>
    <property type="molecule type" value="Genomic_DNA"/>
</dbReference>
<keyword evidence="2" id="KW-0694">RNA-binding</keyword>
<accession>A0A2G5T543</accession>
<dbReference type="GO" id="GO:0004518">
    <property type="term" value="F:nuclease activity"/>
    <property type="evidence" value="ECO:0007669"/>
    <property type="project" value="UniProtKB-KW"/>
</dbReference>
<evidence type="ECO:0000256" key="1">
    <source>
        <dbReference type="ARBA" id="ARBA00006562"/>
    </source>
</evidence>
<dbReference type="STRING" id="1611254.A0A2G5T543"/>
<dbReference type="AlphaFoldDB" id="A0A2G5T543"/>
<comment type="similarity">
    <text evidence="1 2">Belongs to the DXO/Dom3Z family.</text>
</comment>
<dbReference type="GO" id="GO:0005634">
    <property type="term" value="C:nucleus"/>
    <property type="evidence" value="ECO:0007669"/>
    <property type="project" value="UniProtKB-SubCell"/>
</dbReference>
<dbReference type="PANTHER" id="PTHR12395">
    <property type="entry name" value="DOM-3 RELATED"/>
    <property type="match status" value="1"/>
</dbReference>
<dbReference type="GO" id="GO:0000166">
    <property type="term" value="F:nucleotide binding"/>
    <property type="evidence" value="ECO:0007669"/>
    <property type="project" value="UniProtKB-KW"/>
</dbReference>